<dbReference type="GO" id="GO:0016491">
    <property type="term" value="F:oxidoreductase activity"/>
    <property type="evidence" value="ECO:0007669"/>
    <property type="project" value="InterPro"/>
</dbReference>
<protein>
    <submittedName>
        <fullName evidence="2">Uncharacterized protein (TIGR02118 family)</fullName>
    </submittedName>
</protein>
<dbReference type="Gene3D" id="3.30.70.100">
    <property type="match status" value="1"/>
</dbReference>
<dbReference type="OrthoDB" id="5294870at2"/>
<keyword evidence="3" id="KW-1185">Reference proteome</keyword>
<evidence type="ECO:0000313" key="2">
    <source>
        <dbReference type="EMBL" id="TWH19674.1"/>
    </source>
</evidence>
<proteinExistence type="predicted"/>
<comment type="caution">
    <text evidence="2">The sequence shown here is derived from an EMBL/GenBank/DDBJ whole genome shotgun (WGS) entry which is preliminary data.</text>
</comment>
<dbReference type="InterPro" id="IPR009799">
    <property type="entry name" value="EthD_dom"/>
</dbReference>
<dbReference type="Proteomes" id="UP000317303">
    <property type="component" value="Unassembled WGS sequence"/>
</dbReference>
<dbReference type="PANTHER" id="PTHR40260">
    <property type="entry name" value="BLR8190 PROTEIN"/>
    <property type="match status" value="1"/>
</dbReference>
<dbReference type="PANTHER" id="PTHR40260:SF2">
    <property type="entry name" value="BLR8190 PROTEIN"/>
    <property type="match status" value="1"/>
</dbReference>
<reference evidence="2 3" key="1">
    <citation type="submission" date="2019-07" db="EMBL/GenBank/DDBJ databases">
        <title>R&amp;d 2014.</title>
        <authorList>
            <person name="Klenk H.-P."/>
        </authorList>
    </citation>
    <scope>NUCLEOTIDE SEQUENCE [LARGE SCALE GENOMIC DNA]</scope>
    <source>
        <strain evidence="2 3">DSM 43194</strain>
    </source>
</reference>
<sequence length="107" mass="11423">MFRVTVNYNHPADPERFLAHYRGTHAPLASKLPGLRHFGWGATTSLDDTEPPHFLVAILEWDTREEAAAALASPEGQAAQADMANFADGGASVNMHEVVQVTPAGGA</sequence>
<dbReference type="AlphaFoldDB" id="A0A660CBH0"/>
<gene>
    <name evidence="2" type="ORF">JD82_01502</name>
</gene>
<name>A0A660CBH0_9PSEU</name>
<evidence type="ECO:0000259" key="1">
    <source>
        <dbReference type="Pfam" id="PF07110"/>
    </source>
</evidence>
<dbReference type="RefSeq" id="WP_030530718.1">
    <property type="nucleotide sequence ID" value="NZ_JOIJ01000002.1"/>
</dbReference>
<feature type="domain" description="EthD" evidence="1">
    <location>
        <begin position="10"/>
        <end position="89"/>
    </location>
</feature>
<dbReference type="InterPro" id="IPR011008">
    <property type="entry name" value="Dimeric_a/b-barrel"/>
</dbReference>
<evidence type="ECO:0000313" key="3">
    <source>
        <dbReference type="Proteomes" id="UP000317303"/>
    </source>
</evidence>
<dbReference type="NCBIfam" id="TIGR02118">
    <property type="entry name" value="EthD family reductase"/>
    <property type="match status" value="1"/>
</dbReference>
<dbReference type="SUPFAM" id="SSF54909">
    <property type="entry name" value="Dimeric alpha+beta barrel"/>
    <property type="match status" value="1"/>
</dbReference>
<organism evidence="2 3">
    <name type="scientific">Prauserella rugosa</name>
    <dbReference type="NCBI Taxonomy" id="43354"/>
    <lineage>
        <taxon>Bacteria</taxon>
        <taxon>Bacillati</taxon>
        <taxon>Actinomycetota</taxon>
        <taxon>Actinomycetes</taxon>
        <taxon>Pseudonocardiales</taxon>
        <taxon>Pseudonocardiaceae</taxon>
        <taxon>Prauserella</taxon>
    </lineage>
</organism>
<accession>A0A660CBH0</accession>
<dbReference type="EMBL" id="VLJV01000001">
    <property type="protein sequence ID" value="TWH19674.1"/>
    <property type="molecule type" value="Genomic_DNA"/>
</dbReference>
<dbReference type="Pfam" id="PF07110">
    <property type="entry name" value="EthD"/>
    <property type="match status" value="1"/>
</dbReference>